<organism evidence="6">
    <name type="scientific">uncultured bacterium HF0070_11A08</name>
    <dbReference type="NCBI Taxonomy" id="710812"/>
    <lineage>
        <taxon>Bacteria</taxon>
        <taxon>environmental samples</taxon>
    </lineage>
</organism>
<dbReference type="AlphaFoldDB" id="E0XPI1"/>
<sequence>MQQKTPFGVTQHEFLQSQDWNFPVPIFYGPGRLAEIGKFCGFYNISNPLIVTDRGSKDLQFIKQTKDYLSGSSIVSSIFFDISPNPRDDEIEAGKRCFLDGRHDAIIAIGGGSAMDGGKSIGLTAWNDHNLWDFEWEKDPPEIPTENGFPALITIPTTAGTGAEAEGTAMVTHVEKGMKFCICHPNYSPSFVILDPELTLALPKNLTAWTGADALTHAIEAYLVPGFDPLCDGLALEGLALIAHFLPLVVQQPDNLQARSGMLVGSCLAGISFRKGLGFVHAISHMVGAEYDTQHGLTNAIVLPVILRFNLQDLDEKTKRIAEAMKLPEKSNDAVCVAVEGLLDEIDIPKSLSEIGIPLDCAERISHKSLNDSAYATNPRAATAKEMQSLIEEAIVKARQ</sequence>
<dbReference type="Gene3D" id="3.40.50.1970">
    <property type="match status" value="1"/>
</dbReference>
<evidence type="ECO:0000256" key="3">
    <source>
        <dbReference type="ARBA" id="ARBA00023027"/>
    </source>
</evidence>
<feature type="domain" description="Fe-containing alcohol dehydrogenase-like C-terminal" evidence="5">
    <location>
        <begin position="207"/>
        <end position="394"/>
    </location>
</feature>
<dbReference type="InterPro" id="IPR056798">
    <property type="entry name" value="ADH_Fe_C"/>
</dbReference>
<feature type="domain" description="Alcohol dehydrogenase iron-type/glycerol dehydrogenase GldA" evidence="4">
    <location>
        <begin position="23"/>
        <end position="196"/>
    </location>
</feature>
<keyword evidence="3" id="KW-0520">NAD</keyword>
<dbReference type="PROSITE" id="PS00060">
    <property type="entry name" value="ADH_IRON_2"/>
    <property type="match status" value="1"/>
</dbReference>
<dbReference type="PROSITE" id="PS00913">
    <property type="entry name" value="ADH_IRON_1"/>
    <property type="match status" value="1"/>
</dbReference>
<proteinExistence type="inferred from homology"/>
<dbReference type="GO" id="GO:0046872">
    <property type="term" value="F:metal ion binding"/>
    <property type="evidence" value="ECO:0007669"/>
    <property type="project" value="InterPro"/>
</dbReference>
<dbReference type="GO" id="GO:0004022">
    <property type="term" value="F:alcohol dehydrogenase (NAD+) activity"/>
    <property type="evidence" value="ECO:0007669"/>
    <property type="project" value="TreeGrafter"/>
</dbReference>
<dbReference type="InterPro" id="IPR018211">
    <property type="entry name" value="ADH_Fe_CS"/>
</dbReference>
<dbReference type="CDD" id="cd14861">
    <property type="entry name" value="Fe-ADH-like"/>
    <property type="match status" value="1"/>
</dbReference>
<dbReference type="PANTHER" id="PTHR11496:SF102">
    <property type="entry name" value="ALCOHOL DEHYDROGENASE 4"/>
    <property type="match status" value="1"/>
</dbReference>
<keyword evidence="2" id="KW-0560">Oxidoreductase</keyword>
<dbReference type="Gene3D" id="1.20.1090.10">
    <property type="entry name" value="Dehydroquinate synthase-like - alpha domain"/>
    <property type="match status" value="1"/>
</dbReference>
<dbReference type="EMBL" id="GU474834">
    <property type="protein sequence ID" value="ADI16322.1"/>
    <property type="molecule type" value="Genomic_DNA"/>
</dbReference>
<dbReference type="InterPro" id="IPR039697">
    <property type="entry name" value="Alcohol_dehydrogenase_Fe"/>
</dbReference>
<evidence type="ECO:0000313" key="6">
    <source>
        <dbReference type="EMBL" id="ADI16322.1"/>
    </source>
</evidence>
<accession>E0XPI1</accession>
<evidence type="ECO:0000259" key="4">
    <source>
        <dbReference type="Pfam" id="PF00465"/>
    </source>
</evidence>
<dbReference type="SUPFAM" id="SSF56796">
    <property type="entry name" value="Dehydroquinate synthase-like"/>
    <property type="match status" value="1"/>
</dbReference>
<reference evidence="6" key="1">
    <citation type="journal article" date="2011" name="Environ. Microbiol.">
        <title>Time-series analyses of Monterey Bay coastal microbial picoplankton using a 'genome proxy' microarray.</title>
        <authorList>
            <person name="Rich V.I."/>
            <person name="Pham V.D."/>
            <person name="Eppley J."/>
            <person name="Shi Y."/>
            <person name="DeLong E.F."/>
        </authorList>
    </citation>
    <scope>NUCLEOTIDE SEQUENCE</scope>
</reference>
<evidence type="ECO:0000259" key="5">
    <source>
        <dbReference type="Pfam" id="PF25137"/>
    </source>
</evidence>
<dbReference type="Pfam" id="PF00465">
    <property type="entry name" value="Fe-ADH"/>
    <property type="match status" value="1"/>
</dbReference>
<dbReference type="FunFam" id="3.40.50.1970:FF:000003">
    <property type="entry name" value="Alcohol dehydrogenase, iron-containing"/>
    <property type="match status" value="1"/>
</dbReference>
<name>E0XPI1_9BACT</name>
<protein>
    <submittedName>
        <fullName evidence="6">Alcohol dehydrogenase, class IV</fullName>
    </submittedName>
</protein>
<dbReference type="InterPro" id="IPR001670">
    <property type="entry name" value="ADH_Fe/GldA"/>
</dbReference>
<dbReference type="Pfam" id="PF25137">
    <property type="entry name" value="ADH_Fe_C"/>
    <property type="match status" value="1"/>
</dbReference>
<dbReference type="PANTHER" id="PTHR11496">
    <property type="entry name" value="ALCOHOL DEHYDROGENASE"/>
    <property type="match status" value="1"/>
</dbReference>
<comment type="similarity">
    <text evidence="1">Belongs to the iron-containing alcohol dehydrogenase family.</text>
</comment>
<dbReference type="FunFam" id="1.20.1090.10:FF:000001">
    <property type="entry name" value="Aldehyde-alcohol dehydrogenase"/>
    <property type="match status" value="1"/>
</dbReference>
<evidence type="ECO:0000256" key="1">
    <source>
        <dbReference type="ARBA" id="ARBA00007358"/>
    </source>
</evidence>
<evidence type="ECO:0000256" key="2">
    <source>
        <dbReference type="ARBA" id="ARBA00023002"/>
    </source>
</evidence>